<keyword evidence="3" id="KW-0472">Membrane</keyword>
<dbReference type="GO" id="GO:0009306">
    <property type="term" value="P:protein secretion"/>
    <property type="evidence" value="ECO:0007669"/>
    <property type="project" value="InterPro"/>
</dbReference>
<evidence type="ECO:0000313" key="5">
    <source>
        <dbReference type="Proteomes" id="UP001196068"/>
    </source>
</evidence>
<protein>
    <submittedName>
        <fullName evidence="4">EscU/YscU/HrcU family type III secretion system export apparatus switch protein</fullName>
    </submittedName>
</protein>
<gene>
    <name evidence="4" type="ORF">GXW79_15040</name>
</gene>
<evidence type="ECO:0000313" key="4">
    <source>
        <dbReference type="EMBL" id="MBR0656397.1"/>
    </source>
</evidence>
<feature type="transmembrane region" description="Helical" evidence="3">
    <location>
        <begin position="188"/>
        <end position="209"/>
    </location>
</feature>
<reference evidence="4" key="2">
    <citation type="journal article" date="2021" name="Syst. Appl. Microbiol.">
        <title>Roseomonas hellenica sp. nov., isolated from roots of wild-growing Alkanna tinctoria.</title>
        <authorList>
            <person name="Rat A."/>
            <person name="Naranjo H.D."/>
            <person name="Lebbe L."/>
            <person name="Cnockaert M."/>
            <person name="Krigas N."/>
            <person name="Grigoriadou K."/>
            <person name="Maloupa E."/>
            <person name="Willems A."/>
        </authorList>
    </citation>
    <scope>NUCLEOTIDE SEQUENCE</scope>
    <source>
        <strain evidence="4">LMG 28251</strain>
    </source>
</reference>
<dbReference type="Gene3D" id="3.40.1690.10">
    <property type="entry name" value="secretion proteins EscU"/>
    <property type="match status" value="1"/>
</dbReference>
<dbReference type="PANTHER" id="PTHR30531">
    <property type="entry name" value="FLAGELLAR BIOSYNTHETIC PROTEIN FLHB"/>
    <property type="match status" value="1"/>
</dbReference>
<dbReference type="Pfam" id="PF01312">
    <property type="entry name" value="Bac_export_2"/>
    <property type="match status" value="1"/>
</dbReference>
<reference evidence="4" key="1">
    <citation type="submission" date="2020-01" db="EMBL/GenBank/DDBJ databases">
        <authorList>
            <person name="Rat A."/>
        </authorList>
    </citation>
    <scope>NUCLEOTIDE SEQUENCE</scope>
    <source>
        <strain evidence="4">LMG 28251</strain>
    </source>
</reference>
<feature type="transmembrane region" description="Helical" evidence="3">
    <location>
        <begin position="76"/>
        <end position="102"/>
    </location>
</feature>
<dbReference type="GO" id="GO:0005886">
    <property type="term" value="C:plasma membrane"/>
    <property type="evidence" value="ECO:0007669"/>
    <property type="project" value="TreeGrafter"/>
</dbReference>
<dbReference type="InterPro" id="IPR006135">
    <property type="entry name" value="T3SS_substrate_exporter"/>
</dbReference>
<sequence>MAEDQGGEDRTQDPSERRLERAREDGKVALSREAVMLATLLAGLAGLMIGLPPMARDLAAALRGILAASHRLEPGEALTALAVPALFAVLPVAGLTALGSLAGTMLQTRGLVSAKALAPDFAKLNPLTGLHRLLGVEAAIELLRTAVKLSLVGLALWTAVGDPGGWQALLHSPVAAVLGVSAETAFRLMRAALAAFAVVAVLDLVLVHLRHRNSLRMSREDMKAEQKEADGDPQVKGHMKQLRLAKSRLRMMAAVPRAAVIITNPTHYAVALAYDRAGSAAPRVVAKGMDAVAMRIREVGQAHGVPIVPNPPLARALHKMELEAEIPPEHYQAVAEIIAFIWRLNARAAEGVR</sequence>
<comment type="caution">
    <text evidence="4">The sequence shown here is derived from an EMBL/GenBank/DDBJ whole genome shotgun (WGS) entry which is preliminary data.</text>
</comment>
<dbReference type="Proteomes" id="UP001196068">
    <property type="component" value="Unassembled WGS sequence"/>
</dbReference>
<evidence type="ECO:0000256" key="2">
    <source>
        <dbReference type="SAM" id="MobiDB-lite"/>
    </source>
</evidence>
<keyword evidence="3" id="KW-0812">Transmembrane</keyword>
<dbReference type="EMBL" id="JAAEDH010000018">
    <property type="protein sequence ID" value="MBR0656397.1"/>
    <property type="molecule type" value="Genomic_DNA"/>
</dbReference>
<comment type="similarity">
    <text evidence="1">Belongs to the type III secretion exporter family.</text>
</comment>
<evidence type="ECO:0000256" key="3">
    <source>
        <dbReference type="SAM" id="Phobius"/>
    </source>
</evidence>
<organism evidence="4 5">
    <name type="scientific">Plastoroseomonas arctica</name>
    <dbReference type="NCBI Taxonomy" id="1509237"/>
    <lineage>
        <taxon>Bacteria</taxon>
        <taxon>Pseudomonadati</taxon>
        <taxon>Pseudomonadota</taxon>
        <taxon>Alphaproteobacteria</taxon>
        <taxon>Acetobacterales</taxon>
        <taxon>Acetobacteraceae</taxon>
        <taxon>Plastoroseomonas</taxon>
    </lineage>
</organism>
<keyword evidence="5" id="KW-1185">Reference proteome</keyword>
<feature type="transmembrane region" description="Helical" evidence="3">
    <location>
        <begin position="34"/>
        <end position="55"/>
    </location>
</feature>
<name>A0AAF1KUL2_9PROT</name>
<feature type="compositionally biased region" description="Basic and acidic residues" evidence="2">
    <location>
        <begin position="7"/>
        <end position="24"/>
    </location>
</feature>
<dbReference type="InterPro" id="IPR029025">
    <property type="entry name" value="T3SS_substrate_exporter_C"/>
</dbReference>
<proteinExistence type="inferred from homology"/>
<dbReference type="SUPFAM" id="SSF160544">
    <property type="entry name" value="EscU C-terminal domain-like"/>
    <property type="match status" value="1"/>
</dbReference>
<dbReference type="RefSeq" id="WP_211875245.1">
    <property type="nucleotide sequence ID" value="NZ_JAAEDH010000018.1"/>
</dbReference>
<keyword evidence="3" id="KW-1133">Transmembrane helix</keyword>
<accession>A0AAF1KUL2</accession>
<evidence type="ECO:0000256" key="1">
    <source>
        <dbReference type="ARBA" id="ARBA00010690"/>
    </source>
</evidence>
<dbReference type="PANTHER" id="PTHR30531:SF12">
    <property type="entry name" value="FLAGELLAR BIOSYNTHETIC PROTEIN FLHB"/>
    <property type="match status" value="1"/>
</dbReference>
<feature type="region of interest" description="Disordered" evidence="2">
    <location>
        <begin position="1"/>
        <end position="24"/>
    </location>
</feature>
<dbReference type="AlphaFoldDB" id="A0AAF1KUL2"/>
<dbReference type="PRINTS" id="PR00950">
    <property type="entry name" value="TYPE3IMSPROT"/>
</dbReference>